<evidence type="ECO:0000313" key="2">
    <source>
        <dbReference type="EMBL" id="KHA70197.1"/>
    </source>
</evidence>
<protein>
    <recommendedName>
        <fullName evidence="1">Dermonecrotic toxin N-terminal domain-containing protein</fullName>
    </recommendedName>
</protein>
<comment type="caution">
    <text evidence="2">The sequence shown here is derived from an EMBL/GenBank/DDBJ whole genome shotgun (WGS) entry which is preliminary data.</text>
</comment>
<dbReference type="InterPro" id="IPR046673">
    <property type="entry name" value="ToxA_N"/>
</dbReference>
<feature type="domain" description="Dermonecrotic toxin N-terminal" evidence="1">
    <location>
        <begin position="694"/>
        <end position="971"/>
    </location>
</feature>
<reference evidence="2 3" key="1">
    <citation type="submission" date="2014-10" db="EMBL/GenBank/DDBJ databases">
        <title>Draft genome sequence of Pseudomonas chlororaphis EA105.</title>
        <authorList>
            <person name="McCully L.M."/>
            <person name="Bitzer A.S."/>
            <person name="Spence C."/>
            <person name="Bais H."/>
            <person name="Silby M.W."/>
        </authorList>
    </citation>
    <scope>NUCLEOTIDE SEQUENCE [LARGE SCALE GENOMIC DNA]</scope>
    <source>
        <strain evidence="2 3">EA105</strain>
    </source>
</reference>
<evidence type="ECO:0000313" key="3">
    <source>
        <dbReference type="Proteomes" id="UP000030564"/>
    </source>
</evidence>
<dbReference type="Proteomes" id="UP000030564">
    <property type="component" value="Unassembled WGS sequence"/>
</dbReference>
<accession>A0A0A6D643</accession>
<organism evidence="2 3">
    <name type="scientific">Pseudomonas chlororaphis</name>
    <dbReference type="NCBI Taxonomy" id="587753"/>
    <lineage>
        <taxon>Bacteria</taxon>
        <taxon>Pseudomonadati</taxon>
        <taxon>Pseudomonadota</taxon>
        <taxon>Gammaproteobacteria</taxon>
        <taxon>Pseudomonadales</taxon>
        <taxon>Pseudomonadaceae</taxon>
        <taxon>Pseudomonas</taxon>
    </lineage>
</organism>
<name>A0A0A6D643_9PSED</name>
<gene>
    <name evidence="2" type="ORF">NZ35_27150</name>
</gene>
<feature type="domain" description="Dermonecrotic toxin N-terminal" evidence="1">
    <location>
        <begin position="117"/>
        <end position="280"/>
    </location>
</feature>
<feature type="domain" description="Dermonecrotic toxin N-terminal" evidence="1">
    <location>
        <begin position="449"/>
        <end position="566"/>
    </location>
</feature>
<dbReference type="Pfam" id="PF20178">
    <property type="entry name" value="ToxA_N"/>
    <property type="match status" value="3"/>
</dbReference>
<proteinExistence type="predicted"/>
<dbReference type="PATRIC" id="fig|587753.9.peg.4789"/>
<dbReference type="OrthoDB" id="7027699at2"/>
<dbReference type="EMBL" id="JSFK01000044">
    <property type="protein sequence ID" value="KHA70197.1"/>
    <property type="molecule type" value="Genomic_DNA"/>
</dbReference>
<evidence type="ECO:0000259" key="1">
    <source>
        <dbReference type="Pfam" id="PF20178"/>
    </source>
</evidence>
<sequence>MPDRLILDELPAPSPLPETVEHLLKTIDETLLLQASHRWRASSEGLRDLFATSPALRDTVNELLRQQLQLDGEKTGLRFAATADTSEHIVSLTDACAFVVQQPTLETDLDQRCAPSGIPADHPLYTLKPLQLLEKLKSLDPRKSHEVRWAAFWDARAPRTPVSRRTRATQLYREHFEATAHTALAHRTITTAQLKTLQQIIDSGAGALTVEGQPIHTEKLALVLSNESKVKLPGAWVISVGDWATAPPLLYLPGNSTSIQAFNTRAEMQIWLTRQVQIPTGLPKDILRVDYSAALDPMVTGASDLFADRQHAQLGALSSTNKGKSGIREHGARSLVHVDLIDHQRSSAIIVAAPAKTLTFAGDTEMDEKPLFGNLSAAIPLAVRHAALKRERDALEHLLDNDSDGARSRECKEALKALETAEQAGEAAATALIYRDGPLEVTTFNTAFTALRQAHRDGLYAEGKLQAALGQLDSGEHDRLKAVLDTPIAAERDADITVARLTLELTETRDRIRTTQSEPLKGLLVIARQAALSDRASTASLMLYWPGTGGGLQRFADRRTLEREVFRILDHDSDLTLQLSPLTTDPLHHCLDELVTDFEAKATPLRGKPEQTDALEILRQDCFAQVQVAVHAARSLAFAHLLEQERSGTLAGHLPDWLIKLKESERSGLKQNIEAYIATMRESHALMTLALEPRDDFTRRHLHARLRKDFSLEGHFSVQVELPDSTKTEQVPEAGPGGPRKTTVIVPSKTRSKMSLEDLAQLNIDNVHSVLNDALSQRLIFLRLEVTATLKRDRTRLLNGINLTYLRRVLPELDLPKAYEQKIHDAFRGATSEPEFVKQHRRESLIEPWRLMLKIQSDNARLQKHLSQDEAALLNIAIDADTAEAWQANGNRIALLPVSLKVGGKDTPGEGPVTLSGVSLIEEQISGVTLLYLPDSHDGQFFRRYDNLEAARKGLFTLCGSDKWIEYLAGRALQGNVRAHVSRIGQAVEKNFDAIIEVGVRWPVSTSLAAHLLDAHMGRLIEAHRGTSRSNDELFFERYTLKGPRAFNYIKMAMGMVPFVGSVLALYQAWTAANQAAAAFLRGDVADGLAEIESMLLSLIDALMDLLPGEAVASTLSRTTRALTQARQLHAVLGNVAALHGKSQRQARHVLARFKDYEYEKPISLAGTEPVSHGLYRGIYRHADGDFIERQGRLYQVELSRDSRSWRLAGNSRKTYKQPIALDETGRWDTWFGVYGTTLEGALPGGGNVVGHVADTLTPYWPPAIRQRLPRWLVDRDFRRHHQLTAAADDLADQLQIRGKKSDRMLNTYRNAPVAERPAMWPAVEAACVGDIQLARQRYQTLTELTELTRGRKRRVVSEMQSKTAWLLSDRYRRRAVHTSHSVHAMTVKIKELKSVRNALPPGSLARHLEIMEEIRGLRVEMVQKLDHMDEFKEQVNYWYERVLAKDRPKISALVDKLNTHQSDAILLYLKTSQRLEIVKKAGSPDDASWLYLLNLAEPLRDDIDRVLYRHYDMPNIVGTTGERNRMLQECVDVSARFRREMAVWTASYPQFFHLEVVEPLLEGIDRLAERARAAINKPPAPRVAGRLLQRVFITEDNQLRHGVEQWDNVTQTRRYRSTGRDGHEEIWEQGADGILRLTNPQPRVTRSPAGLSLATLVTEAQQRLDNLAAYRASVQRHADADMLPIDLQHMMDSQANELRNRADRIAAKSAQHPMIQRLRDQAGELAVEGRALRTQHSLTSQKPTDGMLDDLIGQNAVEIRRIHPRRRLADYQGRPNYLQEYEVWNLTQEPAHLLWYVHFHYRSATRPFRGFERAHLKLPQYRKLTHADDPTLLDSRITGQSIVLTHFDAL</sequence>